<proteinExistence type="predicted"/>
<gene>
    <name evidence="5" type="ORF">LNQ82_03525</name>
</gene>
<dbReference type="SUPFAM" id="SSF56925">
    <property type="entry name" value="OMPA-like"/>
    <property type="match status" value="1"/>
</dbReference>
<evidence type="ECO:0000256" key="3">
    <source>
        <dbReference type="SAM" id="SignalP"/>
    </source>
</evidence>
<dbReference type="RefSeq" id="WP_084481928.1">
    <property type="nucleotide sequence ID" value="NZ_CP097501.1"/>
</dbReference>
<dbReference type="EMBL" id="CP097501">
    <property type="protein sequence ID" value="URD68242.1"/>
    <property type="molecule type" value="Genomic_DNA"/>
</dbReference>
<evidence type="ECO:0000256" key="2">
    <source>
        <dbReference type="SAM" id="MobiDB-lite"/>
    </source>
</evidence>
<feature type="chain" id="PRO_5042083285" evidence="3">
    <location>
        <begin position="25"/>
        <end position="287"/>
    </location>
</feature>
<feature type="region of interest" description="Disordered" evidence="2">
    <location>
        <begin position="18"/>
        <end position="63"/>
    </location>
</feature>
<feature type="compositionally biased region" description="Low complexity" evidence="2">
    <location>
        <begin position="46"/>
        <end position="55"/>
    </location>
</feature>
<dbReference type="InterPro" id="IPR054843">
    <property type="entry name" value="Slam_hemophilin_C"/>
</dbReference>
<dbReference type="InterPro" id="IPR011250">
    <property type="entry name" value="OMP/PagP_B-barrel"/>
</dbReference>
<evidence type="ECO:0000259" key="4">
    <source>
        <dbReference type="Pfam" id="PF01298"/>
    </source>
</evidence>
<protein>
    <submittedName>
        <fullName evidence="5">Transferrin-binding protein-like solute binding protein</fullName>
    </submittedName>
</protein>
<dbReference type="InterPro" id="IPR001677">
    <property type="entry name" value="TbpB_B_D"/>
</dbReference>
<dbReference type="NCBIfam" id="NF041636">
    <property type="entry name" value="slam_lipo"/>
    <property type="match status" value="1"/>
</dbReference>
<dbReference type="PROSITE" id="PS51257">
    <property type="entry name" value="PROKAR_LIPOPROTEIN"/>
    <property type="match status" value="1"/>
</dbReference>
<accession>A0AAE9KYZ6</accession>
<comment type="subcellular location">
    <subcellularLocation>
        <location evidence="1">Cell outer membrane</location>
    </subcellularLocation>
</comment>
<reference evidence="5" key="1">
    <citation type="submission" date="2022-05" db="EMBL/GenBank/DDBJ databases">
        <title>Alysiella filiformis genome sequencing.</title>
        <authorList>
            <person name="Viehboeck T."/>
        </authorList>
    </citation>
    <scope>NUCLEOTIDE SEQUENCE</scope>
    <source>
        <strain evidence="5">DSM 2580</strain>
    </source>
</reference>
<evidence type="ECO:0000256" key="1">
    <source>
        <dbReference type="ARBA" id="ARBA00004442"/>
    </source>
</evidence>
<sequence length="287" mass="30251">MRKLITSVPVAVLLSACGSSGSEAPSTSSSYIPTPHTNHTHSEQPSSSSSSVNSSTGAVHTDDTASLNKDDFILGRVSIDLPQGGKIAGENRRYSFNGAYADIDSLTIGGVDIALAVGGKALGGLKGEAFKQAFWPLISYAAAPEHDVFYVGKATPAKDMPTQGTARYTGVATRYDALKGTVRNAGSMELYADFGNKTVRGHLRMDGLRRNITLERTNIRGNSFAGTAVVGTDSIFVKNREGHYEGKFFGPQAEEVAGKATFSGRTWGGLGEDLSNLNTSFGGTKDQ</sequence>
<feature type="domain" description="Transferrin-binding protein B C-lobe/N-lobe beta-barrel" evidence="4">
    <location>
        <begin position="160"/>
        <end position="283"/>
    </location>
</feature>
<keyword evidence="3" id="KW-0732">Signal</keyword>
<dbReference type="Proteomes" id="UP001056819">
    <property type="component" value="Chromosome"/>
</dbReference>
<dbReference type="Pfam" id="PF01298">
    <property type="entry name" value="TbpB_B_D"/>
    <property type="match status" value="1"/>
</dbReference>
<evidence type="ECO:0000313" key="6">
    <source>
        <dbReference type="Proteomes" id="UP001056819"/>
    </source>
</evidence>
<dbReference type="Gene3D" id="2.40.160.90">
    <property type="match status" value="1"/>
</dbReference>
<name>A0AAE9KYZ6_9NEIS</name>
<evidence type="ECO:0000313" key="5">
    <source>
        <dbReference type="EMBL" id="URD68242.1"/>
    </source>
</evidence>
<dbReference type="GO" id="GO:0009279">
    <property type="term" value="C:cell outer membrane"/>
    <property type="evidence" value="ECO:0007669"/>
    <property type="project" value="UniProtKB-SubCell"/>
</dbReference>
<feature type="compositionally biased region" description="Low complexity" evidence="2">
    <location>
        <begin position="19"/>
        <end position="30"/>
    </location>
</feature>
<feature type="signal peptide" evidence="3">
    <location>
        <begin position="1"/>
        <end position="24"/>
    </location>
</feature>
<organism evidence="5 6">
    <name type="scientific">Conchiformibius steedae DSM 2580</name>
    <dbReference type="NCBI Taxonomy" id="1121352"/>
    <lineage>
        <taxon>Bacteria</taxon>
        <taxon>Pseudomonadati</taxon>
        <taxon>Pseudomonadota</taxon>
        <taxon>Betaproteobacteria</taxon>
        <taxon>Neisseriales</taxon>
        <taxon>Neisseriaceae</taxon>
        <taxon>Conchiformibius</taxon>
    </lineage>
</organism>
<dbReference type="AlphaFoldDB" id="A0AAE9KYZ6"/>